<name>A0A8S5R381_9VIRU</name>
<accession>A0A8S5R381</accession>
<protein>
    <submittedName>
        <fullName evidence="1">Uncharacterized protein</fullName>
    </submittedName>
</protein>
<dbReference type="EMBL" id="BK057810">
    <property type="protein sequence ID" value="DAE25547.1"/>
    <property type="molecule type" value="Genomic_DNA"/>
</dbReference>
<organism evidence="1">
    <name type="scientific">Microviridae sp. ctbkO13</name>
    <dbReference type="NCBI Taxonomy" id="2825003"/>
    <lineage>
        <taxon>Viruses</taxon>
        <taxon>Monodnaviria</taxon>
        <taxon>Sangervirae</taxon>
        <taxon>Phixviricota</taxon>
        <taxon>Malgrandaviricetes</taxon>
        <taxon>Petitvirales</taxon>
        <taxon>Microviridae</taxon>
    </lineage>
</organism>
<proteinExistence type="predicted"/>
<reference evidence="1" key="1">
    <citation type="journal article" date="2021" name="Proc. Natl. Acad. Sci. U.S.A.">
        <title>A Catalog of Tens of Thousands of Viruses from Human Metagenomes Reveals Hidden Associations with Chronic Diseases.</title>
        <authorList>
            <person name="Tisza M.J."/>
            <person name="Buck C.B."/>
        </authorList>
    </citation>
    <scope>NUCLEOTIDE SEQUENCE</scope>
    <source>
        <strain evidence="1">CtbkO13</strain>
    </source>
</reference>
<evidence type="ECO:0000313" key="1">
    <source>
        <dbReference type="EMBL" id="DAE25547.1"/>
    </source>
</evidence>
<sequence length="73" mass="8703">MATKKKNYYLAYVLFENGHKSVLALETYSTDEELVRLYFESWSRGFTGMKLEILRFSSCDLKDYRKTTTKISW</sequence>